<dbReference type="SUPFAM" id="SSF161084">
    <property type="entry name" value="MAPEG domain-like"/>
    <property type="match status" value="1"/>
</dbReference>
<organism evidence="6 7">
    <name type="scientific">Oceanobacter antarcticus</name>
    <dbReference type="NCBI Taxonomy" id="3133425"/>
    <lineage>
        <taxon>Bacteria</taxon>
        <taxon>Pseudomonadati</taxon>
        <taxon>Pseudomonadota</taxon>
        <taxon>Gammaproteobacteria</taxon>
        <taxon>Oceanospirillales</taxon>
        <taxon>Oceanospirillaceae</taxon>
        <taxon>Oceanobacter</taxon>
    </lineage>
</organism>
<dbReference type="Gene3D" id="1.20.120.550">
    <property type="entry name" value="Membrane associated eicosanoid/glutathione metabolism-like domain"/>
    <property type="match status" value="1"/>
</dbReference>
<evidence type="ECO:0000256" key="2">
    <source>
        <dbReference type="ARBA" id="ARBA00022692"/>
    </source>
</evidence>
<evidence type="ECO:0000313" key="7">
    <source>
        <dbReference type="Proteomes" id="UP001620597"/>
    </source>
</evidence>
<evidence type="ECO:0000313" key="6">
    <source>
        <dbReference type="EMBL" id="MFK4754440.1"/>
    </source>
</evidence>
<dbReference type="EMBL" id="JBBKTX010000031">
    <property type="protein sequence ID" value="MFK4754440.1"/>
    <property type="molecule type" value="Genomic_DNA"/>
</dbReference>
<evidence type="ECO:0000256" key="1">
    <source>
        <dbReference type="ARBA" id="ARBA00004370"/>
    </source>
</evidence>
<comment type="caution">
    <text evidence="6">The sequence shown here is derived from an EMBL/GenBank/DDBJ whole genome shotgun (WGS) entry which is preliminary data.</text>
</comment>
<dbReference type="InterPro" id="IPR001129">
    <property type="entry name" value="Membr-assoc_MAPEG"/>
</dbReference>
<dbReference type="InterPro" id="IPR023352">
    <property type="entry name" value="MAPEG-like_dom_sf"/>
</dbReference>
<feature type="transmembrane region" description="Helical" evidence="5">
    <location>
        <begin position="120"/>
        <end position="141"/>
    </location>
</feature>
<name>A0ABW8NN71_9GAMM</name>
<reference evidence="6 7" key="1">
    <citation type="submission" date="2024-03" db="EMBL/GenBank/DDBJ databases">
        <title>High-quality draft genome sequence of Oceanobacter sp. wDCs-4.</title>
        <authorList>
            <person name="Dong C."/>
        </authorList>
    </citation>
    <scope>NUCLEOTIDE SEQUENCE [LARGE SCALE GENOMIC DNA]</scope>
    <source>
        <strain evidence="7">wDCs-4</strain>
    </source>
</reference>
<dbReference type="Proteomes" id="UP001620597">
    <property type="component" value="Unassembled WGS sequence"/>
</dbReference>
<protein>
    <submittedName>
        <fullName evidence="6">MAPEG family protein</fullName>
    </submittedName>
</protein>
<comment type="subcellular location">
    <subcellularLocation>
        <location evidence="1">Membrane</location>
    </subcellularLocation>
</comment>
<dbReference type="Pfam" id="PF01124">
    <property type="entry name" value="MAPEG"/>
    <property type="match status" value="1"/>
</dbReference>
<evidence type="ECO:0000256" key="3">
    <source>
        <dbReference type="ARBA" id="ARBA00022989"/>
    </source>
</evidence>
<keyword evidence="3 5" id="KW-1133">Transmembrane helix</keyword>
<keyword evidence="7" id="KW-1185">Reference proteome</keyword>
<keyword evidence="4 5" id="KW-0472">Membrane</keyword>
<gene>
    <name evidence="6" type="ORF">WG929_18700</name>
</gene>
<evidence type="ECO:0000256" key="4">
    <source>
        <dbReference type="ARBA" id="ARBA00023136"/>
    </source>
</evidence>
<feature type="transmembrane region" description="Helical" evidence="5">
    <location>
        <begin position="12"/>
        <end position="32"/>
    </location>
</feature>
<proteinExistence type="predicted"/>
<evidence type="ECO:0000256" key="5">
    <source>
        <dbReference type="SAM" id="Phobius"/>
    </source>
</evidence>
<sequence>MPELVNQYSLALQALMLMFATLLVQSLVATLAHRKQPHYIPGIVDKQLSHASFVFRSHRTFMNSLENLPMMVGPVLVGLLSGFDAVHLGLMCWIYAITRLLHMALYYAIATEKNPSPRSYFYSIGLLVNVMLIVMVTVHLLSSR</sequence>
<keyword evidence="2 5" id="KW-0812">Transmembrane</keyword>
<accession>A0ABW8NN71</accession>
<dbReference type="RefSeq" id="WP_416207301.1">
    <property type="nucleotide sequence ID" value="NZ_JBBKTX010000031.1"/>
</dbReference>